<evidence type="ECO:0000259" key="1">
    <source>
        <dbReference type="Pfam" id="PF25991"/>
    </source>
</evidence>
<sequence>MGDVMIQAQRLPGVGWRYSLPTAPDRQLMVVVEDRGPRHLVVLDPSLDASLTTVRLSETDAGVVAALLAGVRFHLEVPDEEPGQRAPDEAAVWMLTVQRGSPAVSHRPAEALLALGLDVATLLDVVPERVVGPGEVDHERPLEAGDKLVVAGRRSQLEAIGTTI</sequence>
<keyword evidence="3" id="KW-1185">Reference proteome</keyword>
<dbReference type="Pfam" id="PF25991">
    <property type="entry name" value="KhtT_N"/>
    <property type="match status" value="1"/>
</dbReference>
<gene>
    <name evidence="2" type="ORF">GCM10023320_07610</name>
</gene>
<dbReference type="EMBL" id="BAABJO010000003">
    <property type="protein sequence ID" value="GAA5112851.1"/>
    <property type="molecule type" value="Genomic_DNA"/>
</dbReference>
<organism evidence="2 3">
    <name type="scientific">Pseudonocardia adelaidensis</name>
    <dbReference type="NCBI Taxonomy" id="648754"/>
    <lineage>
        <taxon>Bacteria</taxon>
        <taxon>Bacillati</taxon>
        <taxon>Actinomycetota</taxon>
        <taxon>Actinomycetes</taxon>
        <taxon>Pseudonocardiales</taxon>
        <taxon>Pseudonocardiaceae</taxon>
        <taxon>Pseudonocardia</taxon>
    </lineage>
</organism>
<dbReference type="Proteomes" id="UP001500804">
    <property type="component" value="Unassembled WGS sequence"/>
</dbReference>
<feature type="domain" description="Potassium/proton antiporter subunit KhtT-like N-terminal" evidence="1">
    <location>
        <begin position="6"/>
        <end position="71"/>
    </location>
</feature>
<proteinExistence type="predicted"/>
<evidence type="ECO:0000313" key="3">
    <source>
        <dbReference type="Proteomes" id="UP001500804"/>
    </source>
</evidence>
<evidence type="ECO:0000313" key="2">
    <source>
        <dbReference type="EMBL" id="GAA5112851.1"/>
    </source>
</evidence>
<dbReference type="RefSeq" id="WP_345603314.1">
    <property type="nucleotide sequence ID" value="NZ_BAABJO010000003.1"/>
</dbReference>
<comment type="caution">
    <text evidence="2">The sequence shown here is derived from an EMBL/GenBank/DDBJ whole genome shotgun (WGS) entry which is preliminary data.</text>
</comment>
<reference evidence="3" key="1">
    <citation type="journal article" date="2019" name="Int. J. Syst. Evol. Microbiol.">
        <title>The Global Catalogue of Microorganisms (GCM) 10K type strain sequencing project: providing services to taxonomists for standard genome sequencing and annotation.</title>
        <authorList>
            <consortium name="The Broad Institute Genomics Platform"/>
            <consortium name="The Broad Institute Genome Sequencing Center for Infectious Disease"/>
            <person name="Wu L."/>
            <person name="Ma J."/>
        </authorList>
    </citation>
    <scope>NUCLEOTIDE SEQUENCE [LARGE SCALE GENOMIC DNA]</scope>
    <source>
        <strain evidence="3">JCM 18302</strain>
    </source>
</reference>
<dbReference type="InterPro" id="IPR058776">
    <property type="entry name" value="KhtT-like_N"/>
</dbReference>
<protein>
    <recommendedName>
        <fullName evidence="1">Potassium/proton antiporter subunit KhtT-like N-terminal domain-containing protein</fullName>
    </recommendedName>
</protein>
<name>A0ABP9NC46_9PSEU</name>
<accession>A0ABP9NC46</accession>